<keyword evidence="2" id="KW-1185">Reference proteome</keyword>
<dbReference type="EMBL" id="JARKIE010000036">
    <property type="protein sequence ID" value="KAJ7696103.1"/>
    <property type="molecule type" value="Genomic_DNA"/>
</dbReference>
<dbReference type="Proteomes" id="UP001221757">
    <property type="component" value="Unassembled WGS sequence"/>
</dbReference>
<proteinExistence type="predicted"/>
<organism evidence="1 2">
    <name type="scientific">Mycena rosella</name>
    <name type="common">Pink bonnet</name>
    <name type="synonym">Agaricus rosellus</name>
    <dbReference type="NCBI Taxonomy" id="1033263"/>
    <lineage>
        <taxon>Eukaryota</taxon>
        <taxon>Fungi</taxon>
        <taxon>Dikarya</taxon>
        <taxon>Basidiomycota</taxon>
        <taxon>Agaricomycotina</taxon>
        <taxon>Agaricomycetes</taxon>
        <taxon>Agaricomycetidae</taxon>
        <taxon>Agaricales</taxon>
        <taxon>Marasmiineae</taxon>
        <taxon>Mycenaceae</taxon>
        <taxon>Mycena</taxon>
    </lineage>
</organism>
<reference evidence="1" key="1">
    <citation type="submission" date="2023-03" db="EMBL/GenBank/DDBJ databases">
        <title>Massive genome expansion in bonnet fungi (Mycena s.s.) driven by repeated elements and novel gene families across ecological guilds.</title>
        <authorList>
            <consortium name="Lawrence Berkeley National Laboratory"/>
            <person name="Harder C.B."/>
            <person name="Miyauchi S."/>
            <person name="Viragh M."/>
            <person name="Kuo A."/>
            <person name="Thoen E."/>
            <person name="Andreopoulos B."/>
            <person name="Lu D."/>
            <person name="Skrede I."/>
            <person name="Drula E."/>
            <person name="Henrissat B."/>
            <person name="Morin E."/>
            <person name="Kohler A."/>
            <person name="Barry K."/>
            <person name="LaButti K."/>
            <person name="Morin E."/>
            <person name="Salamov A."/>
            <person name="Lipzen A."/>
            <person name="Mereny Z."/>
            <person name="Hegedus B."/>
            <person name="Baldrian P."/>
            <person name="Stursova M."/>
            <person name="Weitz H."/>
            <person name="Taylor A."/>
            <person name="Grigoriev I.V."/>
            <person name="Nagy L.G."/>
            <person name="Martin F."/>
            <person name="Kauserud H."/>
        </authorList>
    </citation>
    <scope>NUCLEOTIDE SEQUENCE</scope>
    <source>
        <strain evidence="1">CBHHK067</strain>
    </source>
</reference>
<comment type="caution">
    <text evidence="1">The sequence shown here is derived from an EMBL/GenBank/DDBJ whole genome shotgun (WGS) entry which is preliminary data.</text>
</comment>
<protein>
    <submittedName>
        <fullName evidence="1">Uncharacterized protein</fullName>
    </submittedName>
</protein>
<evidence type="ECO:0000313" key="2">
    <source>
        <dbReference type="Proteomes" id="UP001221757"/>
    </source>
</evidence>
<sequence>MSSLNNARIFDVISSDLVQCHVKYSTTSSTAAHHGVPRPGVVTAVPRLGEQVESGPVFDPKRVNKVRWSRREVMLEVPGTQVIKWGARSSVLLLSPRTRLKNPARIMGFVLPMRFHQIQSDYEIEGSARDLCPKLGAAFHHCTPDTTNLQQGLAKATGKTVTSDAA</sequence>
<dbReference type="AlphaFoldDB" id="A0AAD7GNI3"/>
<name>A0AAD7GNI3_MYCRO</name>
<accession>A0AAD7GNI3</accession>
<evidence type="ECO:0000313" key="1">
    <source>
        <dbReference type="EMBL" id="KAJ7696103.1"/>
    </source>
</evidence>
<gene>
    <name evidence="1" type="ORF">B0H17DRAFT_1131253</name>
</gene>